<evidence type="ECO:0000256" key="1">
    <source>
        <dbReference type="SAM" id="SignalP"/>
    </source>
</evidence>
<keyword evidence="1" id="KW-0732">Signal</keyword>
<evidence type="ECO:0000313" key="2">
    <source>
        <dbReference type="EMBL" id="TKT71405.1"/>
    </source>
</evidence>
<feature type="signal peptide" evidence="1">
    <location>
        <begin position="1"/>
        <end position="18"/>
    </location>
</feature>
<feature type="chain" id="PRO_5020436483" description="Secreted protein" evidence="1">
    <location>
        <begin position="19"/>
        <end position="72"/>
    </location>
</feature>
<name>A0A4U6BPK4_9BRAD</name>
<dbReference type="Proteomes" id="UP000034832">
    <property type="component" value="Unassembled WGS sequence"/>
</dbReference>
<dbReference type="AlphaFoldDB" id="A0A4U6BPK4"/>
<sequence>MRAIIIVASMVFATIAQAEECRFGDNRPAIDTIPRNITPGGTIIACEQKTITVTPPSGNKRDMKMWTFQKVK</sequence>
<protein>
    <recommendedName>
        <fullName evidence="4">Secreted protein</fullName>
    </recommendedName>
</protein>
<comment type="caution">
    <text evidence="2">The sequence shown here is derived from an EMBL/GenBank/DDBJ whole genome shotgun (WGS) entry which is preliminary data.</text>
</comment>
<dbReference type="EMBL" id="LBIA02000001">
    <property type="protein sequence ID" value="TKT71405.1"/>
    <property type="molecule type" value="Genomic_DNA"/>
</dbReference>
<proteinExistence type="predicted"/>
<evidence type="ECO:0008006" key="4">
    <source>
        <dbReference type="Google" id="ProtNLM"/>
    </source>
</evidence>
<accession>A0A4U6BPK4</accession>
<evidence type="ECO:0000313" key="3">
    <source>
        <dbReference type="Proteomes" id="UP000034832"/>
    </source>
</evidence>
<gene>
    <name evidence="2" type="ORF">YH63_008255</name>
</gene>
<dbReference type="RefSeq" id="WP_046828017.1">
    <property type="nucleotide sequence ID" value="NZ_LBIA02000001.1"/>
</dbReference>
<keyword evidence="3" id="KW-1185">Reference proteome</keyword>
<reference evidence="2" key="1">
    <citation type="submission" date="2019-04" db="EMBL/GenBank/DDBJ databases">
        <title>Whole genome sequencing of cave bacteria.</title>
        <authorList>
            <person name="Gan H.M."/>
            <person name="Barton H."/>
            <person name="Savka M.A."/>
        </authorList>
    </citation>
    <scope>NUCLEOTIDE SEQUENCE [LARGE SCALE GENOMIC DNA]</scope>
    <source>
        <strain evidence="2">LC387</strain>
    </source>
</reference>
<organism evidence="2 3">
    <name type="scientific">Afipia massiliensis</name>
    <dbReference type="NCBI Taxonomy" id="211460"/>
    <lineage>
        <taxon>Bacteria</taxon>
        <taxon>Pseudomonadati</taxon>
        <taxon>Pseudomonadota</taxon>
        <taxon>Alphaproteobacteria</taxon>
        <taxon>Hyphomicrobiales</taxon>
        <taxon>Nitrobacteraceae</taxon>
        <taxon>Afipia</taxon>
    </lineage>
</organism>